<dbReference type="EMBL" id="PGGS01000280">
    <property type="protein sequence ID" value="PNH05767.1"/>
    <property type="molecule type" value="Genomic_DNA"/>
</dbReference>
<protein>
    <submittedName>
        <fullName evidence="2">Uncharacterized protein</fullName>
    </submittedName>
</protein>
<sequence length="513" mass="53772">MAPNVPENITLSIVEAPAEFVVPVKQDRRLAPSFKVRVEVKHRGNLTMPMTLRAHVLTQQDKEGLESWAPADSADLAEDKGQQRAAPELKGTSCIQYKWEFVGGHRTSSSQLDAVIKINGSGAATNGLGLGQGPFGRAPALGHSDPRGGAGTLLSVDPGSGGSSAERLIKHEPSFGMRGAVGGQAGGFGSGVNGGGAGLGFGAKRGLGGAGGGPLDSFGRVDSPGMGHRHVPGHGGMAVRDAGVGAGLLRDMAAAQGLGLSRDLLFAPNRPEPVVTLGSIGRVGSASGSGLSGLAGGAGGGGAALAQSSTVSRGEAREFYDAGVDMIMPPAQQQPQLHFQQPQQQQQRHMPLGGALGMGLGGLDAQQVPFLAAQQQQQRQRQLQQQQQHDGQQLPPMPLLSMAPGGGQSAHESQGPQLPSRDLGGLLAEGGLGGNEPQRELMTARQEFEFTNLEFLKPTRMNKIDDLHERRVDSWIRDYVGATHLLDVYRHKRVDKRKVFASDYTRLRGMEMG</sequence>
<comment type="caution">
    <text evidence="2">The sequence shown here is derived from an EMBL/GenBank/DDBJ whole genome shotgun (WGS) entry which is preliminary data.</text>
</comment>
<gene>
    <name evidence="2" type="ORF">TSOC_007926</name>
</gene>
<dbReference type="AlphaFoldDB" id="A0A2J7ZZR1"/>
<name>A0A2J7ZZR1_9CHLO</name>
<dbReference type="Proteomes" id="UP000236333">
    <property type="component" value="Unassembled WGS sequence"/>
</dbReference>
<keyword evidence="3" id="KW-1185">Reference proteome</keyword>
<evidence type="ECO:0000313" key="3">
    <source>
        <dbReference type="Proteomes" id="UP000236333"/>
    </source>
</evidence>
<feature type="compositionally biased region" description="Low complexity" evidence="1">
    <location>
        <begin position="372"/>
        <end position="394"/>
    </location>
</feature>
<feature type="region of interest" description="Disordered" evidence="1">
    <location>
        <begin position="334"/>
        <end position="358"/>
    </location>
</feature>
<dbReference type="OrthoDB" id="541552at2759"/>
<evidence type="ECO:0000313" key="2">
    <source>
        <dbReference type="EMBL" id="PNH05767.1"/>
    </source>
</evidence>
<feature type="region of interest" description="Disordered" evidence="1">
    <location>
        <begin position="372"/>
        <end position="437"/>
    </location>
</feature>
<proteinExistence type="predicted"/>
<reference evidence="2 3" key="1">
    <citation type="journal article" date="2017" name="Mol. Biol. Evol.">
        <title>The 4-celled Tetrabaena socialis nuclear genome reveals the essential components for genetic control of cell number at the origin of multicellularity in the volvocine lineage.</title>
        <authorList>
            <person name="Featherston J."/>
            <person name="Arakaki Y."/>
            <person name="Hanschen E.R."/>
            <person name="Ferris P.J."/>
            <person name="Michod R.E."/>
            <person name="Olson B.J.S.C."/>
            <person name="Nozaki H."/>
            <person name="Durand P.M."/>
        </authorList>
    </citation>
    <scope>NUCLEOTIDE SEQUENCE [LARGE SCALE GENOMIC DNA]</scope>
    <source>
        <strain evidence="2 3">NIES-571</strain>
    </source>
</reference>
<evidence type="ECO:0000256" key="1">
    <source>
        <dbReference type="SAM" id="MobiDB-lite"/>
    </source>
</evidence>
<organism evidence="2 3">
    <name type="scientific">Tetrabaena socialis</name>
    <dbReference type="NCBI Taxonomy" id="47790"/>
    <lineage>
        <taxon>Eukaryota</taxon>
        <taxon>Viridiplantae</taxon>
        <taxon>Chlorophyta</taxon>
        <taxon>core chlorophytes</taxon>
        <taxon>Chlorophyceae</taxon>
        <taxon>CS clade</taxon>
        <taxon>Chlamydomonadales</taxon>
        <taxon>Tetrabaenaceae</taxon>
        <taxon>Tetrabaena</taxon>
    </lineage>
</organism>
<feature type="compositionally biased region" description="Low complexity" evidence="1">
    <location>
        <begin position="334"/>
        <end position="347"/>
    </location>
</feature>
<accession>A0A2J7ZZR1</accession>